<dbReference type="NCBIfam" id="TIGR00219">
    <property type="entry name" value="mreC"/>
    <property type="match status" value="1"/>
</dbReference>
<dbReference type="GO" id="GO:0008360">
    <property type="term" value="P:regulation of cell shape"/>
    <property type="evidence" value="ECO:0007669"/>
    <property type="project" value="UniProtKB-KW"/>
</dbReference>
<keyword evidence="6" id="KW-0812">Transmembrane</keyword>
<evidence type="ECO:0000256" key="1">
    <source>
        <dbReference type="ARBA" id="ARBA00009369"/>
    </source>
</evidence>
<evidence type="ECO:0000313" key="9">
    <source>
        <dbReference type="EMBL" id="SCQ24887.1"/>
    </source>
</evidence>
<reference evidence="9 10" key="1">
    <citation type="submission" date="2016-09" db="EMBL/GenBank/DDBJ databases">
        <authorList>
            <person name="Capua I."/>
            <person name="De Benedictis P."/>
            <person name="Joannis T."/>
            <person name="Lombin L.H."/>
            <person name="Cattoli G."/>
        </authorList>
    </citation>
    <scope>NUCLEOTIDE SEQUENCE [LARGE SCALE GENOMIC DNA]</scope>
    <source>
        <strain evidence="9 10">UB20</strain>
    </source>
</reference>
<evidence type="ECO:0000256" key="2">
    <source>
        <dbReference type="ARBA" id="ARBA00013855"/>
    </source>
</evidence>
<dbReference type="NCBIfam" id="NF010532">
    <property type="entry name" value="PRK13922.9-3"/>
    <property type="match status" value="1"/>
</dbReference>
<accession>A0A1D3UXM6</accession>
<dbReference type="OrthoDB" id="9811827at2"/>
<dbReference type="Gene3D" id="2.40.10.350">
    <property type="entry name" value="Rod shape-determining protein MreC, domain 2"/>
    <property type="match status" value="1"/>
</dbReference>
<evidence type="ECO:0000313" key="10">
    <source>
        <dbReference type="Proteomes" id="UP000182057"/>
    </source>
</evidence>
<dbReference type="Proteomes" id="UP000219259">
    <property type="component" value="Unassembled WGS sequence"/>
</dbReference>
<dbReference type="Proteomes" id="UP000182057">
    <property type="component" value="Unassembled WGS sequence"/>
</dbReference>
<sequence length="283" mass="32323">MHKLLEFLIGKRHWILFFLLEIVSCMLLYHNHAYQRNLMLSSSSTIVGHILSISGSAKSYMGLREENNVLFEQNGQLELQVMELQQEIERLRAQTLSYDSLFTDSDTLPYHYITAEIVNNRIAGLSNYITINKGSRHGVKPDMGVVSTRGIVGVVSTVSEHFSVVIPLLNPKLRISSRLQRGSFYGSLSWDGRDTRYAYLEELPRHAVFEEGDTVVTSGYSAVFPPGVIIGTVAEFDEKRDYTFYSLKVKLATDFMTLKAVRVIRNDYQQERLEVEKEARKND</sequence>
<dbReference type="PANTHER" id="PTHR34138:SF1">
    <property type="entry name" value="CELL SHAPE-DETERMINING PROTEIN MREC"/>
    <property type="match status" value="1"/>
</dbReference>
<keyword evidence="3" id="KW-0133">Cell shape</keyword>
<dbReference type="GeneID" id="34760044"/>
<proteinExistence type="inferred from homology"/>
<dbReference type="InterPro" id="IPR007221">
    <property type="entry name" value="MreC"/>
</dbReference>
<dbReference type="PANTHER" id="PTHR34138">
    <property type="entry name" value="CELL SHAPE-DETERMINING PROTEIN MREC"/>
    <property type="match status" value="1"/>
</dbReference>
<gene>
    <name evidence="9" type="primary">mreC</name>
    <name evidence="8" type="ORF">CLI86_10775</name>
    <name evidence="9" type="ORF">TFUB20_02738</name>
</gene>
<dbReference type="Pfam" id="PF04085">
    <property type="entry name" value="MreC"/>
    <property type="match status" value="1"/>
</dbReference>
<dbReference type="GO" id="GO:0005886">
    <property type="term" value="C:plasma membrane"/>
    <property type="evidence" value="ECO:0007669"/>
    <property type="project" value="TreeGrafter"/>
</dbReference>
<feature type="domain" description="Rod shape-determining protein MreC beta-barrel core" evidence="7">
    <location>
        <begin position="117"/>
        <end position="264"/>
    </location>
</feature>
<dbReference type="EMBL" id="FMMM01000088">
    <property type="protein sequence ID" value="SCQ24887.1"/>
    <property type="molecule type" value="Genomic_DNA"/>
</dbReference>
<keyword evidence="6" id="KW-1133">Transmembrane helix</keyword>
<evidence type="ECO:0000256" key="4">
    <source>
        <dbReference type="ARBA" id="ARBA00032089"/>
    </source>
</evidence>
<dbReference type="AlphaFoldDB" id="A0A1D3UXM6"/>
<feature type="coiled-coil region" evidence="5">
    <location>
        <begin position="67"/>
        <end position="94"/>
    </location>
</feature>
<evidence type="ECO:0000313" key="11">
    <source>
        <dbReference type="Proteomes" id="UP000219259"/>
    </source>
</evidence>
<evidence type="ECO:0000259" key="7">
    <source>
        <dbReference type="Pfam" id="PF04085"/>
    </source>
</evidence>
<keyword evidence="6" id="KW-0472">Membrane</keyword>
<name>A0A1D3UXM6_TANFO</name>
<evidence type="ECO:0000256" key="5">
    <source>
        <dbReference type="SAM" id="Coils"/>
    </source>
</evidence>
<protein>
    <recommendedName>
        <fullName evidence="2">Cell shape-determining protein MreC</fullName>
    </recommendedName>
    <alternativeName>
        <fullName evidence="4">Cell shape protein MreC</fullName>
    </alternativeName>
</protein>
<evidence type="ECO:0000256" key="3">
    <source>
        <dbReference type="ARBA" id="ARBA00022960"/>
    </source>
</evidence>
<dbReference type="InterPro" id="IPR042177">
    <property type="entry name" value="Cell/Rod_1"/>
</dbReference>
<reference evidence="8 11" key="2">
    <citation type="submission" date="2017-09" db="EMBL/GenBank/DDBJ databases">
        <title>Phase variable restriction modification systems are present in the genome sequences of periodontal pathogens Prevotella intermedia, Tannerella forsythia and Porphyromonas gingivalis.</title>
        <authorList>
            <person name="Haigh R.D."/>
            <person name="Crawford L."/>
            <person name="Ralph J."/>
            <person name="Wanford J."/>
            <person name="Vartoukian S.R."/>
            <person name="Hijazib K."/>
            <person name="Wade W."/>
            <person name="Oggioni M.R."/>
        </authorList>
    </citation>
    <scope>NUCLEOTIDE SEQUENCE [LARGE SCALE GENOMIC DNA]</scope>
    <source>
        <strain evidence="8 11">WW11663</strain>
    </source>
</reference>
<evidence type="ECO:0000313" key="8">
    <source>
        <dbReference type="EMBL" id="PDP42947.1"/>
    </source>
</evidence>
<evidence type="ECO:0000256" key="6">
    <source>
        <dbReference type="SAM" id="Phobius"/>
    </source>
</evidence>
<dbReference type="Gene3D" id="2.40.10.340">
    <property type="entry name" value="Rod shape-determining protein MreC, domain 1"/>
    <property type="match status" value="1"/>
</dbReference>
<dbReference type="InterPro" id="IPR055342">
    <property type="entry name" value="MreC_beta-barrel_core"/>
</dbReference>
<keyword evidence="5" id="KW-0175">Coiled coil</keyword>
<feature type="transmembrane region" description="Helical" evidence="6">
    <location>
        <begin position="12"/>
        <end position="29"/>
    </location>
</feature>
<dbReference type="RefSeq" id="WP_014226416.1">
    <property type="nucleotide sequence ID" value="NZ_CAJPTF010000014.1"/>
</dbReference>
<organism evidence="9 10">
    <name type="scientific">Tannerella forsythia</name>
    <name type="common">Bacteroides forsythus</name>
    <dbReference type="NCBI Taxonomy" id="28112"/>
    <lineage>
        <taxon>Bacteria</taxon>
        <taxon>Pseudomonadati</taxon>
        <taxon>Bacteroidota</taxon>
        <taxon>Bacteroidia</taxon>
        <taxon>Bacteroidales</taxon>
        <taxon>Tannerellaceae</taxon>
        <taxon>Tannerella</taxon>
    </lineage>
</organism>
<comment type="similarity">
    <text evidence="1">Belongs to the MreC family.</text>
</comment>
<dbReference type="EMBL" id="NSLJ01000032">
    <property type="protein sequence ID" value="PDP42947.1"/>
    <property type="molecule type" value="Genomic_DNA"/>
</dbReference>
<dbReference type="OMA" id="MQQIINF"/>
<dbReference type="InterPro" id="IPR042175">
    <property type="entry name" value="Cell/Rod_MreC_2"/>
</dbReference>